<evidence type="ECO:0000256" key="3">
    <source>
        <dbReference type="ARBA" id="ARBA00022889"/>
    </source>
</evidence>
<dbReference type="PANTHER" id="PTHR24028">
    <property type="entry name" value="CADHERIN-87A"/>
    <property type="match status" value="1"/>
</dbReference>
<dbReference type="GO" id="GO:0005509">
    <property type="term" value="F:calcium ion binding"/>
    <property type="evidence" value="ECO:0007669"/>
    <property type="project" value="UniProtKB-UniRule"/>
</dbReference>
<keyword evidence="5" id="KW-0325">Glycoprotein</keyword>
<evidence type="ECO:0000256" key="2">
    <source>
        <dbReference type="ARBA" id="ARBA00022692"/>
    </source>
</evidence>
<evidence type="ECO:0000259" key="8">
    <source>
        <dbReference type="PROSITE" id="PS50268"/>
    </source>
</evidence>
<evidence type="ECO:0000256" key="6">
    <source>
        <dbReference type="PROSITE-ProRule" id="PRU00043"/>
    </source>
</evidence>
<dbReference type="Proteomes" id="UP000663828">
    <property type="component" value="Unassembled WGS sequence"/>
</dbReference>
<comment type="subcellular location">
    <subcellularLocation>
        <location evidence="1">Membrane</location>
        <topology evidence="1">Single-pass membrane protein</topology>
    </subcellularLocation>
</comment>
<dbReference type="InterPro" id="IPR002126">
    <property type="entry name" value="Cadherin-like_dom"/>
</dbReference>
<dbReference type="GO" id="GO:0007156">
    <property type="term" value="P:homophilic cell adhesion via plasma membrane adhesion molecules"/>
    <property type="evidence" value="ECO:0007669"/>
    <property type="project" value="InterPro"/>
</dbReference>
<dbReference type="InterPro" id="IPR050174">
    <property type="entry name" value="Protocadherin/Cadherin-CA"/>
</dbReference>
<keyword evidence="7" id="KW-0732">Signal</keyword>
<evidence type="ECO:0000313" key="10">
    <source>
        <dbReference type="Proteomes" id="UP000663828"/>
    </source>
</evidence>
<name>A0A816H872_ADIRI</name>
<organism evidence="9 10">
    <name type="scientific">Adineta ricciae</name>
    <name type="common">Rotifer</name>
    <dbReference type="NCBI Taxonomy" id="249248"/>
    <lineage>
        <taxon>Eukaryota</taxon>
        <taxon>Metazoa</taxon>
        <taxon>Spiralia</taxon>
        <taxon>Gnathifera</taxon>
        <taxon>Rotifera</taxon>
        <taxon>Eurotatoria</taxon>
        <taxon>Bdelloidea</taxon>
        <taxon>Adinetida</taxon>
        <taxon>Adinetidae</taxon>
        <taxon>Adineta</taxon>
    </lineage>
</organism>
<dbReference type="CDD" id="cd11304">
    <property type="entry name" value="Cadherin_repeat"/>
    <property type="match status" value="2"/>
</dbReference>
<dbReference type="PRINTS" id="PR00205">
    <property type="entry name" value="CADHERIN"/>
</dbReference>
<evidence type="ECO:0000256" key="7">
    <source>
        <dbReference type="SAM" id="SignalP"/>
    </source>
</evidence>
<keyword evidence="3" id="KW-0130">Cell adhesion</keyword>
<evidence type="ECO:0000256" key="5">
    <source>
        <dbReference type="ARBA" id="ARBA00023180"/>
    </source>
</evidence>
<dbReference type="EMBL" id="CAJNOR010016132">
    <property type="protein sequence ID" value="CAF1684259.1"/>
    <property type="molecule type" value="Genomic_DNA"/>
</dbReference>
<dbReference type="PANTHER" id="PTHR24028:SF146">
    <property type="entry name" value="CADHERIN 96CB, ISOFORM D-RELATED"/>
    <property type="match status" value="1"/>
</dbReference>
<dbReference type="Pfam" id="PF08266">
    <property type="entry name" value="Cadherin_2"/>
    <property type="match status" value="1"/>
</dbReference>
<sequence>MLLLVFFLTILIPPLASKEIFKYTVEEKSPINTIIADLSTQLSIKHALASYSLRELTLANEKFFSIDNQTGQLRTIGNLDREDMCLKQQCSCRSCELVFQLIVTIEQMILSKIIEIKIEDRNDHSPSFDNRSMIHIIHIKENVPLGYRIVLPTANDPDEGMFIDVRCMNPPALFIFL</sequence>
<comment type="caution">
    <text evidence="9">The sequence shown here is derived from an EMBL/GenBank/DDBJ whole genome shotgun (WGS) entry which is preliminary data.</text>
</comment>
<dbReference type="PROSITE" id="PS50268">
    <property type="entry name" value="CADHERIN_2"/>
    <property type="match status" value="1"/>
</dbReference>
<dbReference type="SUPFAM" id="SSF49313">
    <property type="entry name" value="Cadherin-like"/>
    <property type="match status" value="2"/>
</dbReference>
<feature type="signal peptide" evidence="7">
    <location>
        <begin position="1"/>
        <end position="17"/>
    </location>
</feature>
<evidence type="ECO:0000313" key="9">
    <source>
        <dbReference type="EMBL" id="CAF1684259.1"/>
    </source>
</evidence>
<dbReference type="GO" id="GO:0005886">
    <property type="term" value="C:plasma membrane"/>
    <property type="evidence" value="ECO:0007669"/>
    <property type="project" value="TreeGrafter"/>
</dbReference>
<dbReference type="InterPro" id="IPR013164">
    <property type="entry name" value="Cadherin_N"/>
</dbReference>
<keyword evidence="2" id="KW-0812">Transmembrane</keyword>
<feature type="domain" description="Cadherin" evidence="8">
    <location>
        <begin position="17"/>
        <end position="128"/>
    </location>
</feature>
<reference evidence="9" key="1">
    <citation type="submission" date="2021-02" db="EMBL/GenBank/DDBJ databases">
        <authorList>
            <person name="Nowell W R."/>
        </authorList>
    </citation>
    <scope>NUCLEOTIDE SEQUENCE</scope>
</reference>
<keyword evidence="4" id="KW-0472">Membrane</keyword>
<keyword evidence="10" id="KW-1185">Reference proteome</keyword>
<dbReference type="InterPro" id="IPR015919">
    <property type="entry name" value="Cadherin-like_sf"/>
</dbReference>
<feature type="chain" id="PRO_5032683690" description="Cadherin domain-containing protein" evidence="7">
    <location>
        <begin position="18"/>
        <end position="177"/>
    </location>
</feature>
<protein>
    <recommendedName>
        <fullName evidence="8">Cadherin domain-containing protein</fullName>
    </recommendedName>
</protein>
<proteinExistence type="predicted"/>
<keyword evidence="4" id="KW-1133">Transmembrane helix</keyword>
<accession>A0A816H872</accession>
<gene>
    <name evidence="9" type="ORF">XAT740_LOCUS61427</name>
</gene>
<evidence type="ECO:0000256" key="1">
    <source>
        <dbReference type="ARBA" id="ARBA00004167"/>
    </source>
</evidence>
<keyword evidence="6" id="KW-0106">Calcium</keyword>
<dbReference type="AlphaFoldDB" id="A0A816H872"/>
<evidence type="ECO:0000256" key="4">
    <source>
        <dbReference type="ARBA" id="ARBA00022989"/>
    </source>
</evidence>
<dbReference type="Gene3D" id="2.60.40.60">
    <property type="entry name" value="Cadherins"/>
    <property type="match status" value="2"/>
</dbReference>